<evidence type="ECO:0000256" key="1">
    <source>
        <dbReference type="ARBA" id="ARBA00004852"/>
    </source>
</evidence>
<evidence type="ECO:0000256" key="3">
    <source>
        <dbReference type="ARBA" id="ARBA00013008"/>
    </source>
</evidence>
<feature type="domain" description="Aspartate/ornithine carbamoyltransferase Asp/Orn-binding" evidence="10">
    <location>
        <begin position="153"/>
        <end position="298"/>
    </location>
</feature>
<dbReference type="AlphaFoldDB" id="A0A1F5NMU5"/>
<dbReference type="UniPathway" id="UPA00070">
    <property type="reaction ID" value="UER00116"/>
</dbReference>
<dbReference type="NCBIfam" id="NF002032">
    <property type="entry name" value="PRK00856.1"/>
    <property type="match status" value="1"/>
</dbReference>
<dbReference type="NCBIfam" id="TIGR00670">
    <property type="entry name" value="asp_carb_tr"/>
    <property type="match status" value="1"/>
</dbReference>
<dbReference type="SUPFAM" id="SSF53671">
    <property type="entry name" value="Aspartate/ornithine carbamoyltransferase"/>
    <property type="match status" value="1"/>
</dbReference>
<comment type="similarity">
    <text evidence="2">Belongs to the aspartate/ornithine carbamoyltransferase superfamily. ATCase family.</text>
</comment>
<dbReference type="FunFam" id="3.40.50.1370:FF:000002">
    <property type="entry name" value="Aspartate carbamoyltransferase 2"/>
    <property type="match status" value="1"/>
</dbReference>
<dbReference type="Gene3D" id="3.40.50.1370">
    <property type="entry name" value="Aspartate/ornithine carbamoyltransferase"/>
    <property type="match status" value="2"/>
</dbReference>
<comment type="pathway">
    <text evidence="1">Pyrimidine metabolism; UMP biosynthesis via de novo pathway; (S)-dihydroorotate from bicarbonate: step 2/3.</text>
</comment>
<dbReference type="PANTHER" id="PTHR45753:SF6">
    <property type="entry name" value="ASPARTATE CARBAMOYLTRANSFERASE"/>
    <property type="match status" value="1"/>
</dbReference>
<dbReference type="Pfam" id="PF00185">
    <property type="entry name" value="OTCace"/>
    <property type="match status" value="1"/>
</dbReference>
<name>A0A1F5NMU5_9BACT</name>
<comment type="function">
    <text evidence="6">Catalyzes the condensation of carbamoyl phosphate and aspartate to form carbamoyl aspartate and inorganic phosphate, the committed step in the de novo pyrimidine nucleotide biosynthesis pathway.</text>
</comment>
<evidence type="ECO:0000256" key="9">
    <source>
        <dbReference type="RuleBase" id="RU003634"/>
    </source>
</evidence>
<accession>A0A1F5NMU5</accession>
<comment type="caution">
    <text evidence="12">The sequence shown here is derived from an EMBL/GenBank/DDBJ whole genome shotgun (WGS) entry which is preliminary data.</text>
</comment>
<dbReference type="Proteomes" id="UP000176864">
    <property type="component" value="Unassembled WGS sequence"/>
</dbReference>
<evidence type="ECO:0000313" key="12">
    <source>
        <dbReference type="EMBL" id="OGE79016.1"/>
    </source>
</evidence>
<feature type="domain" description="Aspartate/ornithine carbamoyltransferase carbamoyl-P binding" evidence="11">
    <location>
        <begin position="2"/>
        <end position="145"/>
    </location>
</feature>
<protein>
    <recommendedName>
        <fullName evidence="3 8">Aspartate carbamoyltransferase</fullName>
        <ecNumber evidence="3 8">2.1.3.2</ecNumber>
    </recommendedName>
</protein>
<sequence length="302" mass="33683">MKHILKAEQFTDTKELEKLFKLADRMQAADDKGKIPQTLAGKIVATLFFEPSTRTRLSFEAAALKLGAGVISAENAMESTKAARGEPLEDIIRVVNQYADAVVFRHSKEGSAEAAAKVSDIPLINAGDGANEHPTQALNDLYTIKRETGRLDNLHVALACDPKHSRTIRSLALLLSLYRGNKLTFISPESLRAAPDFLEKLKQRGIQLTETADLKSGLDADVLYMNRLQEERFAEKNEFEKYRRALILTADMLKDKDVVVLDPLPRIDEIAMEVDSLPNAKYFAQVKNGLYLRMALLQEILS</sequence>
<dbReference type="GO" id="GO:0016597">
    <property type="term" value="F:amino acid binding"/>
    <property type="evidence" value="ECO:0007669"/>
    <property type="project" value="InterPro"/>
</dbReference>
<dbReference type="GO" id="GO:0006207">
    <property type="term" value="P:'de novo' pyrimidine nucleobase biosynthetic process"/>
    <property type="evidence" value="ECO:0007669"/>
    <property type="project" value="InterPro"/>
</dbReference>
<dbReference type="GO" id="GO:0044205">
    <property type="term" value="P:'de novo' UMP biosynthetic process"/>
    <property type="evidence" value="ECO:0007669"/>
    <property type="project" value="UniProtKB-UniPathway"/>
</dbReference>
<gene>
    <name evidence="12" type="ORF">A2751_00970</name>
</gene>
<evidence type="ECO:0000256" key="7">
    <source>
        <dbReference type="ARBA" id="ARBA00048859"/>
    </source>
</evidence>
<dbReference type="InterPro" id="IPR006132">
    <property type="entry name" value="Asp/Orn_carbamoyltranf_P-bd"/>
</dbReference>
<comment type="catalytic activity">
    <reaction evidence="7">
        <text>carbamoyl phosphate + L-aspartate = N-carbamoyl-L-aspartate + phosphate + H(+)</text>
        <dbReference type="Rhea" id="RHEA:20013"/>
        <dbReference type="ChEBI" id="CHEBI:15378"/>
        <dbReference type="ChEBI" id="CHEBI:29991"/>
        <dbReference type="ChEBI" id="CHEBI:32814"/>
        <dbReference type="ChEBI" id="CHEBI:43474"/>
        <dbReference type="ChEBI" id="CHEBI:58228"/>
        <dbReference type="EC" id="2.1.3.2"/>
    </reaction>
</comment>
<keyword evidence="4 9" id="KW-0808">Transferase</keyword>
<dbReference type="GO" id="GO:0004070">
    <property type="term" value="F:aspartate carbamoyltransferase activity"/>
    <property type="evidence" value="ECO:0007669"/>
    <property type="project" value="UniProtKB-UniRule"/>
</dbReference>
<dbReference type="PRINTS" id="PR00101">
    <property type="entry name" value="ATCASE"/>
</dbReference>
<evidence type="ECO:0000313" key="13">
    <source>
        <dbReference type="Proteomes" id="UP000176864"/>
    </source>
</evidence>
<dbReference type="STRING" id="1817824.A2751_00970"/>
<evidence type="ECO:0000256" key="8">
    <source>
        <dbReference type="NCBIfam" id="TIGR00670"/>
    </source>
</evidence>
<evidence type="ECO:0000256" key="4">
    <source>
        <dbReference type="ARBA" id="ARBA00022679"/>
    </source>
</evidence>
<evidence type="ECO:0000256" key="5">
    <source>
        <dbReference type="ARBA" id="ARBA00022975"/>
    </source>
</evidence>
<keyword evidence="5" id="KW-0665">Pyrimidine biosynthesis</keyword>
<evidence type="ECO:0000256" key="2">
    <source>
        <dbReference type="ARBA" id="ARBA00008896"/>
    </source>
</evidence>
<dbReference type="PANTHER" id="PTHR45753">
    <property type="entry name" value="ORNITHINE CARBAMOYLTRANSFERASE, MITOCHONDRIAL"/>
    <property type="match status" value="1"/>
</dbReference>
<dbReference type="PROSITE" id="PS00097">
    <property type="entry name" value="CARBAMOYLTRANSFERASE"/>
    <property type="match status" value="1"/>
</dbReference>
<dbReference type="InterPro" id="IPR002082">
    <property type="entry name" value="Asp_carbamoyltransf"/>
</dbReference>
<reference evidence="12 13" key="1">
    <citation type="journal article" date="2016" name="Nat. Commun.">
        <title>Thousands of microbial genomes shed light on interconnected biogeochemical processes in an aquifer system.</title>
        <authorList>
            <person name="Anantharaman K."/>
            <person name="Brown C.T."/>
            <person name="Hug L.A."/>
            <person name="Sharon I."/>
            <person name="Castelle C.J."/>
            <person name="Probst A.J."/>
            <person name="Thomas B.C."/>
            <person name="Singh A."/>
            <person name="Wilkins M.J."/>
            <person name="Karaoz U."/>
            <person name="Brodie E.L."/>
            <person name="Williams K.H."/>
            <person name="Hubbard S.S."/>
            <person name="Banfield J.F."/>
        </authorList>
    </citation>
    <scope>NUCLEOTIDE SEQUENCE [LARGE SCALE GENOMIC DNA]</scope>
</reference>
<dbReference type="InterPro" id="IPR006130">
    <property type="entry name" value="Asp/Orn_carbamoylTrfase"/>
</dbReference>
<dbReference type="Pfam" id="PF02729">
    <property type="entry name" value="OTCace_N"/>
    <property type="match status" value="1"/>
</dbReference>
<evidence type="ECO:0000259" key="10">
    <source>
        <dbReference type="Pfam" id="PF00185"/>
    </source>
</evidence>
<evidence type="ECO:0000256" key="6">
    <source>
        <dbReference type="ARBA" id="ARBA00043884"/>
    </source>
</evidence>
<dbReference type="PRINTS" id="PR00100">
    <property type="entry name" value="AOTCASE"/>
</dbReference>
<dbReference type="GO" id="GO:0006520">
    <property type="term" value="P:amino acid metabolic process"/>
    <property type="evidence" value="ECO:0007669"/>
    <property type="project" value="InterPro"/>
</dbReference>
<dbReference type="InterPro" id="IPR036901">
    <property type="entry name" value="Asp/Orn_carbamoylTrfase_sf"/>
</dbReference>
<dbReference type="EMBL" id="MFEK01000010">
    <property type="protein sequence ID" value="OGE79016.1"/>
    <property type="molecule type" value="Genomic_DNA"/>
</dbReference>
<organism evidence="12 13">
    <name type="scientific">Candidatus Doudnabacteria bacterium RIFCSPHIGHO2_01_FULL_46_14</name>
    <dbReference type="NCBI Taxonomy" id="1817824"/>
    <lineage>
        <taxon>Bacteria</taxon>
        <taxon>Candidatus Doudnaibacteriota</taxon>
    </lineage>
</organism>
<dbReference type="EC" id="2.1.3.2" evidence="3 8"/>
<proteinExistence type="inferred from homology"/>
<dbReference type="InterPro" id="IPR006131">
    <property type="entry name" value="Asp_carbamoyltransf_Asp/Orn-bd"/>
</dbReference>
<evidence type="ECO:0000259" key="11">
    <source>
        <dbReference type="Pfam" id="PF02729"/>
    </source>
</evidence>